<keyword evidence="4" id="KW-1185">Reference proteome</keyword>
<organism evidence="3 4">
    <name type="scientific">Okeanomitos corallinicola TIOX110</name>
    <dbReference type="NCBI Taxonomy" id="3133117"/>
    <lineage>
        <taxon>Bacteria</taxon>
        <taxon>Bacillati</taxon>
        <taxon>Cyanobacteriota</taxon>
        <taxon>Cyanophyceae</taxon>
        <taxon>Nostocales</taxon>
        <taxon>Aphanizomenonaceae</taxon>
        <taxon>Okeanomitos</taxon>
    </lineage>
</organism>
<dbReference type="EMBL" id="CP150886">
    <property type="protein sequence ID" value="WZB86131.1"/>
    <property type="molecule type" value="Genomic_DNA"/>
</dbReference>
<feature type="compositionally biased region" description="Low complexity" evidence="1">
    <location>
        <begin position="10"/>
        <end position="30"/>
    </location>
</feature>
<dbReference type="Pfam" id="PF12770">
    <property type="entry name" value="CHAT"/>
    <property type="match status" value="1"/>
</dbReference>
<dbReference type="RefSeq" id="WP_353929047.1">
    <property type="nucleotide sequence ID" value="NZ_CP150886.1"/>
</dbReference>
<evidence type="ECO:0000313" key="4">
    <source>
        <dbReference type="Proteomes" id="UP001483337"/>
    </source>
</evidence>
<name>A0ABZ2UME1_9CYAN</name>
<dbReference type="Proteomes" id="UP001483337">
    <property type="component" value="Chromosome"/>
</dbReference>
<feature type="domain" description="CHAT" evidence="2">
    <location>
        <begin position="202"/>
        <end position="496"/>
    </location>
</feature>
<gene>
    <name evidence="3" type="ORF">WJM97_11980</name>
</gene>
<evidence type="ECO:0000256" key="1">
    <source>
        <dbReference type="SAM" id="MobiDB-lite"/>
    </source>
</evidence>
<evidence type="ECO:0000259" key="2">
    <source>
        <dbReference type="Pfam" id="PF12770"/>
    </source>
</evidence>
<sequence>MSKELANAQTTETTETPNNTIPGTETPNTNIVEPGIETPDPGNPFNSCIFGCQQIPGSETKIINPNLSILNPNPTPELKFTYSFLSQLNLPIREEVNVNIFQARNVAQRIEQATGVKPAFIYISFVPVEILPDSVSGTNKQDAKNIPEKNTDEIEIILVTGKGNPVLYRIPNVTKGNILTVIDDFRTQIVAPQYRNRNSYLKPAQQLHKWLIKPIESDLQKYEINNLVFLLDAGLRSTPMAALHDGKQFLVEKYSIGLMPSLTLTNTLYTDIKKSEILAMGISQSTQGQEPLPAVPIELRTLVTKLWSGKLLLNEQTTVENLKSLRRQKPFGIVHLATHANFTGGAVENSYIQLWENKLRLNQIRQLGLHEPQVEMLVISACRSALGNEEAEIGFAGLAVLAGVKTSVASLWSVDDTGTAALMTKFYESLKTAPIRADALRQAQIAMATGKVYLENGQLQGIKEIGSLPLPEESIQEPNQSLSHPYFWSGFTMVGNPW</sequence>
<proteinExistence type="predicted"/>
<dbReference type="InterPro" id="IPR024983">
    <property type="entry name" value="CHAT_dom"/>
</dbReference>
<evidence type="ECO:0000313" key="3">
    <source>
        <dbReference type="EMBL" id="WZB86131.1"/>
    </source>
</evidence>
<accession>A0ABZ2UME1</accession>
<feature type="region of interest" description="Disordered" evidence="1">
    <location>
        <begin position="1"/>
        <end position="38"/>
    </location>
</feature>
<reference evidence="3 4" key="1">
    <citation type="submission" date="2024-04" db="EMBL/GenBank/DDBJ databases">
        <title>Okeanomitos corallinicola gen. &amp; sp. nov. (Nostocales, Cyanobacteria), a new toxic marine heterocyst-forming cyanobacterium from a coral reef.</title>
        <authorList>
            <person name="Li H."/>
            <person name="Li R."/>
            <person name="Kang J."/>
            <person name="Hii K.S."/>
            <person name="Mohamed H.F."/>
            <person name="Xu X."/>
            <person name="Luo Z."/>
        </authorList>
    </citation>
    <scope>NUCLEOTIDE SEQUENCE [LARGE SCALE GENOMIC DNA]</scope>
    <source>
        <strain evidence="3 4">TIOX110</strain>
    </source>
</reference>
<protein>
    <submittedName>
        <fullName evidence="3">CHAT domain-containing protein</fullName>
    </submittedName>
</protein>